<organism evidence="9 10">
    <name type="scientific">Scyliorhinus torazame</name>
    <name type="common">Cloudy catshark</name>
    <name type="synonym">Catulus torazame</name>
    <dbReference type="NCBI Taxonomy" id="75743"/>
    <lineage>
        <taxon>Eukaryota</taxon>
        <taxon>Metazoa</taxon>
        <taxon>Chordata</taxon>
        <taxon>Craniata</taxon>
        <taxon>Vertebrata</taxon>
        <taxon>Chondrichthyes</taxon>
        <taxon>Elasmobranchii</taxon>
        <taxon>Galeomorphii</taxon>
        <taxon>Galeoidea</taxon>
        <taxon>Carcharhiniformes</taxon>
        <taxon>Scyliorhinidae</taxon>
        <taxon>Scyliorhinus</taxon>
    </lineage>
</organism>
<dbReference type="OMA" id="FTHENTD"/>
<accession>A0A401NIH5</accession>
<evidence type="ECO:0000259" key="7">
    <source>
        <dbReference type="SMART" id="SM00645"/>
    </source>
</evidence>
<keyword evidence="3" id="KW-0378">Hydrolase</keyword>
<comment type="caution">
    <text evidence="9">The sequence shown here is derived from an EMBL/GenBank/DDBJ whole genome shotgun (WGS) entry which is preliminary data.</text>
</comment>
<dbReference type="AlphaFoldDB" id="A0A401NIH5"/>
<feature type="domain" description="Peptidase C1A papain C-terminal" evidence="7">
    <location>
        <begin position="134"/>
        <end position="349"/>
    </location>
</feature>
<dbReference type="InterPro" id="IPR013201">
    <property type="entry name" value="Prot_inhib_I29"/>
</dbReference>
<keyword evidence="4" id="KW-0788">Thiol protease</keyword>
<dbReference type="SUPFAM" id="SSF54001">
    <property type="entry name" value="Cysteine proteinases"/>
    <property type="match status" value="1"/>
</dbReference>
<gene>
    <name evidence="9" type="ORF">scyTo_0012782</name>
</gene>
<dbReference type="SMART" id="SM00645">
    <property type="entry name" value="Pept_C1"/>
    <property type="match status" value="1"/>
</dbReference>
<dbReference type="PANTHER" id="PTHR12411">
    <property type="entry name" value="CYSTEINE PROTEASE FAMILY C1-RELATED"/>
    <property type="match status" value="1"/>
</dbReference>
<feature type="domain" description="Cathepsin propeptide inhibitor" evidence="8">
    <location>
        <begin position="45"/>
        <end position="104"/>
    </location>
</feature>
<dbReference type="Proteomes" id="UP000288216">
    <property type="component" value="Unassembled WGS sequence"/>
</dbReference>
<evidence type="ECO:0000259" key="8">
    <source>
        <dbReference type="SMART" id="SM00848"/>
    </source>
</evidence>
<keyword evidence="5" id="KW-0865">Zymogen</keyword>
<dbReference type="CDD" id="cd02248">
    <property type="entry name" value="Peptidase_C1A"/>
    <property type="match status" value="1"/>
</dbReference>
<dbReference type="FunFam" id="3.90.70.10:FF:000006">
    <property type="entry name" value="Cathepsin S"/>
    <property type="match status" value="1"/>
</dbReference>
<dbReference type="Pfam" id="PF08246">
    <property type="entry name" value="Inhibitor_I29"/>
    <property type="match status" value="1"/>
</dbReference>
<dbReference type="Pfam" id="PF00112">
    <property type="entry name" value="Peptidase_C1"/>
    <property type="match status" value="1"/>
</dbReference>
<dbReference type="Gene3D" id="3.90.70.10">
    <property type="entry name" value="Cysteine proteinases"/>
    <property type="match status" value="1"/>
</dbReference>
<evidence type="ECO:0000256" key="6">
    <source>
        <dbReference type="ARBA" id="ARBA00023157"/>
    </source>
</evidence>
<dbReference type="InterPro" id="IPR013128">
    <property type="entry name" value="Peptidase_C1A"/>
</dbReference>
<dbReference type="GO" id="GO:0008234">
    <property type="term" value="F:cysteine-type peptidase activity"/>
    <property type="evidence" value="ECO:0007669"/>
    <property type="project" value="UniProtKB-KW"/>
</dbReference>
<dbReference type="InterPro" id="IPR038765">
    <property type="entry name" value="Papain-like_cys_pep_sf"/>
</dbReference>
<dbReference type="InterPro" id="IPR000169">
    <property type="entry name" value="Pept_cys_AS"/>
</dbReference>
<dbReference type="OrthoDB" id="10253408at2759"/>
<evidence type="ECO:0000313" key="9">
    <source>
        <dbReference type="EMBL" id="GCB60663.1"/>
    </source>
</evidence>
<evidence type="ECO:0000313" key="10">
    <source>
        <dbReference type="Proteomes" id="UP000288216"/>
    </source>
</evidence>
<sequence length="350" mass="39591">MHMEDGRIVERLSKMKASFLSICLVVSILAVALAHTHDPALDDAWLNWKSFHNKDYTEDEGNYRRMVWEKNLKLIQLHNLEHSMGKHLFQLGMNHFGDFTAEEFQHFMNQLHLLEMKNSTRKEPASTRPKPFRLPQSIDWRDKGYVTAVKNQGRCGSCWAFSAVGALEGQTYKKTGKLISLSEQNLVDCSNSEGNHGCNGGLMEYAFNYVQSNGGIDTEDYYPYTAKESTCKYNSKHSATTCHDSNFVARGNEVALAEAVATVGPISVAIDGKQHSFQFYRSGVYYEPNCNNFVINHGVLIVGYGSENGQNYWIVKNSFGLWWGDKGYIKMAKDRNNNCGIANYAIYPLV</sequence>
<evidence type="ECO:0000256" key="5">
    <source>
        <dbReference type="ARBA" id="ARBA00023145"/>
    </source>
</evidence>
<proteinExistence type="inferred from homology"/>
<name>A0A401NIH5_SCYTO</name>
<dbReference type="InterPro" id="IPR025660">
    <property type="entry name" value="Pept_his_AS"/>
</dbReference>
<dbReference type="SMART" id="SM00848">
    <property type="entry name" value="Inhibitor_I29"/>
    <property type="match status" value="1"/>
</dbReference>
<dbReference type="PROSITE" id="PS00139">
    <property type="entry name" value="THIOL_PROTEASE_CYS"/>
    <property type="match status" value="1"/>
</dbReference>
<dbReference type="PROSITE" id="PS00639">
    <property type="entry name" value="THIOL_PROTEASE_HIS"/>
    <property type="match status" value="1"/>
</dbReference>
<evidence type="ECO:0000256" key="4">
    <source>
        <dbReference type="ARBA" id="ARBA00022807"/>
    </source>
</evidence>
<dbReference type="EMBL" id="BFAA01006285">
    <property type="protein sequence ID" value="GCB60663.1"/>
    <property type="molecule type" value="Genomic_DNA"/>
</dbReference>
<dbReference type="GO" id="GO:0006508">
    <property type="term" value="P:proteolysis"/>
    <property type="evidence" value="ECO:0007669"/>
    <property type="project" value="UniProtKB-KW"/>
</dbReference>
<dbReference type="InterPro" id="IPR039417">
    <property type="entry name" value="Peptidase_C1A_papain-like"/>
</dbReference>
<keyword evidence="6" id="KW-1015">Disulfide bond</keyword>
<keyword evidence="10" id="KW-1185">Reference proteome</keyword>
<evidence type="ECO:0000256" key="1">
    <source>
        <dbReference type="ARBA" id="ARBA00008455"/>
    </source>
</evidence>
<dbReference type="STRING" id="75743.A0A401NIH5"/>
<comment type="similarity">
    <text evidence="1">Belongs to the peptidase C1 family.</text>
</comment>
<dbReference type="InterPro" id="IPR000668">
    <property type="entry name" value="Peptidase_C1A_C"/>
</dbReference>
<dbReference type="PRINTS" id="PR00705">
    <property type="entry name" value="PAPAIN"/>
</dbReference>
<protein>
    <submittedName>
        <fullName evidence="9">Uncharacterized protein</fullName>
    </submittedName>
</protein>
<reference evidence="9 10" key="1">
    <citation type="journal article" date="2018" name="Nat. Ecol. Evol.">
        <title>Shark genomes provide insights into elasmobranch evolution and the origin of vertebrates.</title>
        <authorList>
            <person name="Hara Y"/>
            <person name="Yamaguchi K"/>
            <person name="Onimaru K"/>
            <person name="Kadota M"/>
            <person name="Koyanagi M"/>
            <person name="Keeley SD"/>
            <person name="Tatsumi K"/>
            <person name="Tanaka K"/>
            <person name="Motone F"/>
            <person name="Kageyama Y"/>
            <person name="Nozu R"/>
            <person name="Adachi N"/>
            <person name="Nishimura O"/>
            <person name="Nakagawa R"/>
            <person name="Tanegashima C"/>
            <person name="Kiyatake I"/>
            <person name="Matsumoto R"/>
            <person name="Murakumo K"/>
            <person name="Nishida K"/>
            <person name="Terakita A"/>
            <person name="Kuratani S"/>
            <person name="Sato K"/>
            <person name="Hyodo S Kuraku.S."/>
        </authorList>
    </citation>
    <scope>NUCLEOTIDE SEQUENCE [LARGE SCALE GENOMIC DNA]</scope>
</reference>
<evidence type="ECO:0000256" key="2">
    <source>
        <dbReference type="ARBA" id="ARBA00022670"/>
    </source>
</evidence>
<keyword evidence="2" id="KW-0645">Protease</keyword>
<evidence type="ECO:0000256" key="3">
    <source>
        <dbReference type="ARBA" id="ARBA00022801"/>
    </source>
</evidence>